<feature type="domain" description="Cytochrome C Planctomycete-type" evidence="4">
    <location>
        <begin position="49"/>
        <end position="105"/>
    </location>
</feature>
<dbReference type="InterPro" id="IPR036909">
    <property type="entry name" value="Cyt_c-like_dom_sf"/>
</dbReference>
<dbReference type="PANTHER" id="PTHR35889:SF3">
    <property type="entry name" value="F-BOX DOMAIN-CONTAINING PROTEIN"/>
    <property type="match status" value="1"/>
</dbReference>
<dbReference type="SUPFAM" id="SSF46626">
    <property type="entry name" value="Cytochrome c"/>
    <property type="match status" value="1"/>
</dbReference>
<feature type="signal peptide" evidence="1">
    <location>
        <begin position="1"/>
        <end position="28"/>
    </location>
</feature>
<dbReference type="GO" id="GO:0009055">
    <property type="term" value="F:electron transfer activity"/>
    <property type="evidence" value="ECO:0007669"/>
    <property type="project" value="InterPro"/>
</dbReference>
<accession>A0A5C5XGF4</accession>
<keyword evidence="1" id="KW-0732">Signal</keyword>
<dbReference type="RefSeq" id="WP_146503776.1">
    <property type="nucleotide sequence ID" value="NZ_SJPG01000001.1"/>
</dbReference>
<dbReference type="InterPro" id="IPR022655">
    <property type="entry name" value="DUF1553"/>
</dbReference>
<organism evidence="5 6">
    <name type="scientific">Rubinisphaera italica</name>
    <dbReference type="NCBI Taxonomy" id="2527969"/>
    <lineage>
        <taxon>Bacteria</taxon>
        <taxon>Pseudomonadati</taxon>
        <taxon>Planctomycetota</taxon>
        <taxon>Planctomycetia</taxon>
        <taxon>Planctomycetales</taxon>
        <taxon>Planctomycetaceae</taxon>
        <taxon>Rubinisphaera</taxon>
    </lineage>
</organism>
<dbReference type="AlphaFoldDB" id="A0A5C5XGF4"/>
<feature type="domain" description="DUF1553" evidence="3">
    <location>
        <begin position="717"/>
        <end position="975"/>
    </location>
</feature>
<protein>
    <submittedName>
        <fullName evidence="5">Planctomycete cytochrome C</fullName>
    </submittedName>
</protein>
<feature type="chain" id="PRO_5023135571" evidence="1">
    <location>
        <begin position="29"/>
        <end position="1030"/>
    </location>
</feature>
<gene>
    <name evidence="5" type="ORF">Pan54_25750</name>
</gene>
<evidence type="ECO:0000313" key="5">
    <source>
        <dbReference type="EMBL" id="TWT61838.1"/>
    </source>
</evidence>
<evidence type="ECO:0000259" key="4">
    <source>
        <dbReference type="Pfam" id="PF07635"/>
    </source>
</evidence>
<dbReference type="PANTHER" id="PTHR35889">
    <property type="entry name" value="CYCLOINULO-OLIGOSACCHARIDE FRUCTANOTRANSFERASE-RELATED"/>
    <property type="match status" value="1"/>
</dbReference>
<dbReference type="InterPro" id="IPR011444">
    <property type="entry name" value="DUF1549"/>
</dbReference>
<dbReference type="Proteomes" id="UP000316095">
    <property type="component" value="Unassembled WGS sequence"/>
</dbReference>
<keyword evidence="6" id="KW-1185">Reference proteome</keyword>
<dbReference type="Pfam" id="PF07583">
    <property type="entry name" value="PSCyt2"/>
    <property type="match status" value="1"/>
</dbReference>
<evidence type="ECO:0000259" key="2">
    <source>
        <dbReference type="Pfam" id="PF07583"/>
    </source>
</evidence>
<feature type="domain" description="DUF1549" evidence="2">
    <location>
        <begin position="161"/>
        <end position="366"/>
    </location>
</feature>
<dbReference type="Pfam" id="PF07587">
    <property type="entry name" value="PSD1"/>
    <property type="match status" value="1"/>
</dbReference>
<dbReference type="GO" id="GO:0020037">
    <property type="term" value="F:heme binding"/>
    <property type="evidence" value="ECO:0007669"/>
    <property type="project" value="InterPro"/>
</dbReference>
<reference evidence="5 6" key="1">
    <citation type="submission" date="2019-02" db="EMBL/GenBank/DDBJ databases">
        <title>Deep-cultivation of Planctomycetes and their phenomic and genomic characterization uncovers novel biology.</title>
        <authorList>
            <person name="Wiegand S."/>
            <person name="Jogler M."/>
            <person name="Boedeker C."/>
            <person name="Pinto D."/>
            <person name="Vollmers J."/>
            <person name="Rivas-Marin E."/>
            <person name="Kohn T."/>
            <person name="Peeters S.H."/>
            <person name="Heuer A."/>
            <person name="Rast P."/>
            <person name="Oberbeckmann S."/>
            <person name="Bunk B."/>
            <person name="Jeske O."/>
            <person name="Meyerdierks A."/>
            <person name="Storesund J.E."/>
            <person name="Kallscheuer N."/>
            <person name="Luecker S."/>
            <person name="Lage O.M."/>
            <person name="Pohl T."/>
            <person name="Merkel B.J."/>
            <person name="Hornburger P."/>
            <person name="Mueller R.-W."/>
            <person name="Bruemmer F."/>
            <person name="Labrenz M."/>
            <person name="Spormann A.M."/>
            <person name="Op Den Camp H."/>
            <person name="Overmann J."/>
            <person name="Amann R."/>
            <person name="Jetten M.S.M."/>
            <person name="Mascher T."/>
            <person name="Medema M.H."/>
            <person name="Devos D.P."/>
            <person name="Kaster A.-K."/>
            <person name="Ovreas L."/>
            <person name="Rohde M."/>
            <person name="Galperin M.Y."/>
            <person name="Jogler C."/>
        </authorList>
    </citation>
    <scope>NUCLEOTIDE SEQUENCE [LARGE SCALE GENOMIC DNA]</scope>
    <source>
        <strain evidence="5 6">Pan54</strain>
    </source>
</reference>
<evidence type="ECO:0000256" key="1">
    <source>
        <dbReference type="SAM" id="SignalP"/>
    </source>
</evidence>
<dbReference type="EMBL" id="SJPG01000001">
    <property type="protein sequence ID" value="TWT61838.1"/>
    <property type="molecule type" value="Genomic_DNA"/>
</dbReference>
<proteinExistence type="predicted"/>
<dbReference type="OrthoDB" id="127107at2"/>
<name>A0A5C5XGF4_9PLAN</name>
<dbReference type="Pfam" id="PF07635">
    <property type="entry name" value="PSCyt1"/>
    <property type="match status" value="1"/>
</dbReference>
<sequence length="1030" mass="116073" precursor="true">MSTTKSKKCLCLLSAFIILYGLQTQIQAADPKSEIDFEKHVQPILRQHCFRCHGESHEKGGFRLSRKAAAFGTGDSEEALIIPGNAAASLLITRVEDADAGDLMPLDGEPLADKDIRILKKWINQGANWPDSAAVATHWAYEPIVRPEIPEVENQAWVKTPVDAFVLKQIQESGYEPAPELDRARWLRRVSLALIGLPPTPEQIEKFEANQSPEAYERAVEDLLASPRFGEKWAVAWLDLARYADSNGFQADQLRDSWAYRDWVISAFNQGMPIDQFVVEQLAGDLLPDATPSQKIATGFHRTVTCNVEAGVHPEQNRVNQVFDRVNTTGTVFLGTSMECAQCHDHKYDPFSQEDYYRLFAYFNNTPLEVKQTAGVTYDFYGPSMELPLPTKEQKQRKELQKQLADLQARQKATLDSSEEDYQLWLTQLKSTSAIPEWSVLTISEFESTGGETSTILEDQSVLVTGRIPGTTIYTLTAQAELAEISAIRVDALTHPEIPGMGPGRGDELRTNFILSEIEFKLIRGDKTERLELANAIADYSQDRWDVTQAIDGDRKTGWAIGQEFGKPHWSQFTLIEPAKLNAGDQIEIVLDQNYGRGRTIGCVRVSAFGGDPTMLSIPEEVRKLASTDKINSKDEKKLRDFYSAQNPQLAKLELQIETVNKKLKQIEPPTTLVMVEMDKPRKTHVLSRGDYLNPAQEVTAGLPGVFSVPDDKFETNRLGFARWLVSDENPLLARVTVNRWWTQIFGRGIVMTPEDFGTQGEPPTHPELLDWLADELRSHNWSMKHVLKQIVLSSTFRQSADLTPELLEADPDNALYARGPRFRMQAEMIRDNALAISGLLSEKMGGEPVMPFQPDGIWRSIGRNQPKWITAQDEDRFRRGIYIIWKRDAPYTSLMSFDAPDRTACVVKRPRTNTPLQALTLLNDPAYSEMALGLATRILKHASNSSDRERMIYGFQLAIARQPTTVEIDLLTELLESERATLDANPKLIEQRMKLKLKEFPEAKVESKELAVWFSVANVLLNLDETITQ</sequence>
<evidence type="ECO:0000313" key="6">
    <source>
        <dbReference type="Proteomes" id="UP000316095"/>
    </source>
</evidence>
<evidence type="ECO:0000259" key="3">
    <source>
        <dbReference type="Pfam" id="PF07587"/>
    </source>
</evidence>
<dbReference type="InterPro" id="IPR011429">
    <property type="entry name" value="Cyt_c_Planctomycete-type"/>
</dbReference>
<comment type="caution">
    <text evidence="5">The sequence shown here is derived from an EMBL/GenBank/DDBJ whole genome shotgun (WGS) entry which is preliminary data.</text>
</comment>